<dbReference type="Pfam" id="PF11951">
    <property type="entry name" value="Fungal_trans_2"/>
    <property type="match status" value="1"/>
</dbReference>
<sequence length="329" mass="37474">MRVFLGIAALRMGHNNKNFAIKATKFYTPSVSAIARSISEGKVNGTEEWLLVLIAFMVIFETSRFELRSNVMLHLRGLAQVFHTRKLRNILPEQQRPFHRISAEAFAYHLATYSLLHSADEIDAVAQQFSWSDLEEYKEAMPFPEASRSENSQILGLTFDLFTIVFEVTRLSRHTPLKASDFAIAVAFQNKLDLAEKQLMQELRRQHEEDQKETHEIALLYTLVTKLFLSKILTPKIGVENINIQHVLHQALHFAGKCKEMIKEKVVECRQWTHSGQIFRSSTIIAAIWKDALPNNLSAPAFSPQRPRGLDRLLHKGGLLDTLGSSGRL</sequence>
<proteinExistence type="predicted"/>
<gene>
    <name evidence="1" type="ORF">RAG0_07612</name>
</gene>
<dbReference type="InterPro" id="IPR021858">
    <property type="entry name" value="Fun_TF"/>
</dbReference>
<reference evidence="2" key="1">
    <citation type="submission" date="2016-03" db="EMBL/GenBank/DDBJ databases">
        <authorList>
            <person name="Guldener U."/>
        </authorList>
    </citation>
    <scope>NUCLEOTIDE SEQUENCE [LARGE SCALE GENOMIC DNA]</scope>
    <source>
        <strain evidence="2">04CH-RAC-A.6.1</strain>
    </source>
</reference>
<accession>A0A1E1KMA6</accession>
<dbReference type="AlphaFoldDB" id="A0A1E1KMA6"/>
<keyword evidence="2" id="KW-1185">Reference proteome</keyword>
<dbReference type="Proteomes" id="UP000178912">
    <property type="component" value="Unassembled WGS sequence"/>
</dbReference>
<organism evidence="1 2">
    <name type="scientific">Rhynchosporium agropyri</name>
    <dbReference type="NCBI Taxonomy" id="914238"/>
    <lineage>
        <taxon>Eukaryota</taxon>
        <taxon>Fungi</taxon>
        <taxon>Dikarya</taxon>
        <taxon>Ascomycota</taxon>
        <taxon>Pezizomycotina</taxon>
        <taxon>Leotiomycetes</taxon>
        <taxon>Helotiales</taxon>
        <taxon>Ploettnerulaceae</taxon>
        <taxon>Rhynchosporium</taxon>
    </lineage>
</organism>
<evidence type="ECO:0000313" key="1">
    <source>
        <dbReference type="EMBL" id="CZS99155.1"/>
    </source>
</evidence>
<dbReference type="EMBL" id="FJUX01000039">
    <property type="protein sequence ID" value="CZS99155.1"/>
    <property type="molecule type" value="Genomic_DNA"/>
</dbReference>
<protein>
    <recommendedName>
        <fullName evidence="3">Transcription factor domain-containing protein</fullName>
    </recommendedName>
</protein>
<name>A0A1E1KMA6_9HELO</name>
<evidence type="ECO:0000313" key="2">
    <source>
        <dbReference type="Proteomes" id="UP000178912"/>
    </source>
</evidence>
<dbReference type="OrthoDB" id="1919336at2759"/>
<evidence type="ECO:0008006" key="3">
    <source>
        <dbReference type="Google" id="ProtNLM"/>
    </source>
</evidence>